<proteinExistence type="predicted"/>
<keyword evidence="2" id="KW-1185">Reference proteome</keyword>
<sequence length="419" mass="49006">MFPLLNFATYPKNYSYLELIHLHDNVFTSLDKTDYYKQWNIRALIKFKWNTYGRRYYIIIWAIYSIFMSCFLIVSTIREDKISWSTQSILLGATIFFGFIHLTFEVRQFIHKPKYYISSPWNWIGIMVLAFAHSLHLLLRPTSDYSYNQPSNVDDVNNPWNLVSTYKIILPNGTVSDYSLIQTPNDNTNLFAWFSTSVLAVYFMLTGDKSSVTSWIFKNNWTLAILLTLFLFFTTIYLLNLFIALLSNAMSNTYNRESYLQIKGEILAEIELHWMLPHQRRNKNWFPEILYYEATLKKLKEYFKNDEILHDLLPAIKKIAGIEVVEVLNKDTELYEIKKIIKSVESKDMKKDIALHAIKKILESKDPNEGNTPNKNNAQSEVNTPNEKNAQTEVNEKNAQTEVNAQNVVSAQNENNTQN</sequence>
<reference evidence="1" key="1">
    <citation type="submission" date="2021-06" db="EMBL/GenBank/DDBJ databases">
        <authorList>
            <person name="Kallberg Y."/>
            <person name="Tangrot J."/>
            <person name="Rosling A."/>
        </authorList>
    </citation>
    <scope>NUCLEOTIDE SEQUENCE</scope>
    <source>
        <strain evidence="1">IL203A</strain>
    </source>
</reference>
<evidence type="ECO:0000313" key="2">
    <source>
        <dbReference type="Proteomes" id="UP000789702"/>
    </source>
</evidence>
<comment type="caution">
    <text evidence="1">The sequence shown here is derived from an EMBL/GenBank/DDBJ whole genome shotgun (WGS) entry which is preliminary data.</text>
</comment>
<accession>A0ACA9LMY1</accession>
<gene>
    <name evidence="1" type="ORF">DHETER_LOCUS4774</name>
</gene>
<name>A0ACA9LMY1_9GLOM</name>
<organism evidence="1 2">
    <name type="scientific">Dentiscutata heterogama</name>
    <dbReference type="NCBI Taxonomy" id="1316150"/>
    <lineage>
        <taxon>Eukaryota</taxon>
        <taxon>Fungi</taxon>
        <taxon>Fungi incertae sedis</taxon>
        <taxon>Mucoromycota</taxon>
        <taxon>Glomeromycotina</taxon>
        <taxon>Glomeromycetes</taxon>
        <taxon>Diversisporales</taxon>
        <taxon>Gigasporaceae</taxon>
        <taxon>Dentiscutata</taxon>
    </lineage>
</organism>
<dbReference type="EMBL" id="CAJVPU010004938">
    <property type="protein sequence ID" value="CAG8540273.1"/>
    <property type="molecule type" value="Genomic_DNA"/>
</dbReference>
<evidence type="ECO:0000313" key="1">
    <source>
        <dbReference type="EMBL" id="CAG8540273.1"/>
    </source>
</evidence>
<dbReference type="Proteomes" id="UP000789702">
    <property type="component" value="Unassembled WGS sequence"/>
</dbReference>
<protein>
    <submittedName>
        <fullName evidence="1">13854_t:CDS:1</fullName>
    </submittedName>
</protein>